<evidence type="ECO:0000313" key="2">
    <source>
        <dbReference type="Proteomes" id="UP000279236"/>
    </source>
</evidence>
<dbReference type="STRING" id="105984.A0A427XF21"/>
<name>A0A427XF21_9TREE</name>
<dbReference type="Proteomes" id="UP000279236">
    <property type="component" value="Unassembled WGS sequence"/>
</dbReference>
<dbReference type="OrthoDB" id="2563669at2759"/>
<proteinExistence type="predicted"/>
<dbReference type="EMBL" id="RSCE01000015">
    <property type="protein sequence ID" value="RSH77511.1"/>
    <property type="molecule type" value="Genomic_DNA"/>
</dbReference>
<evidence type="ECO:0000313" key="1">
    <source>
        <dbReference type="EMBL" id="RSH77511.1"/>
    </source>
</evidence>
<reference evidence="1 2" key="1">
    <citation type="submission" date="2018-11" db="EMBL/GenBank/DDBJ databases">
        <title>Genome sequence of Apiotrichum porosum DSM 27194.</title>
        <authorList>
            <person name="Aliyu H."/>
            <person name="Gorte O."/>
            <person name="Ochsenreither K."/>
        </authorList>
    </citation>
    <scope>NUCLEOTIDE SEQUENCE [LARGE SCALE GENOMIC DNA]</scope>
    <source>
        <strain evidence="1 2">DSM 27194</strain>
    </source>
</reference>
<sequence length="358" mass="37963">MSSKVNLTVDDFDPIVAYSNYDEWTTPNPQDNPTWFNASQDVTGSQWHQATYHLTTVSGAQASFNFTGNGLWVYGGTGTSPNYTITLDSSSSQPFTSSYSTPNLTDGRTLLYGTDQLAYAEHQLVLTNHGDGLLLDLIVVGVELGGDSATLANTTLDDRASELQYSGSWTQQTGPNFYNQTSTYTGGPGPYFELNFTGSAVYIYGDQVNDHGPYSVYINDTNVATHTGRSGCGGGYAKYCEKVHGLAFFAGSLPEGQHTLRLVNEGPSSGNTTYFDFDYLEYTVPSVYSSQTVESASCPFTNCTSASAASTSGTATTGAAGQSSSTAEAKSSAGLPTSASNAALLAVAGTWLLRKFIN</sequence>
<protein>
    <submittedName>
        <fullName evidence="1">Uncharacterized protein</fullName>
    </submittedName>
</protein>
<keyword evidence="2" id="KW-1185">Reference proteome</keyword>
<dbReference type="AlphaFoldDB" id="A0A427XF21"/>
<comment type="caution">
    <text evidence="1">The sequence shown here is derived from an EMBL/GenBank/DDBJ whole genome shotgun (WGS) entry which is preliminary data.</text>
</comment>
<dbReference type="Gene3D" id="2.60.120.260">
    <property type="entry name" value="Galactose-binding domain-like"/>
    <property type="match status" value="2"/>
</dbReference>
<accession>A0A427XF21</accession>
<gene>
    <name evidence="1" type="ORF">EHS24_003064</name>
</gene>
<dbReference type="RefSeq" id="XP_028472658.1">
    <property type="nucleotide sequence ID" value="XM_028618770.1"/>
</dbReference>
<organism evidence="1 2">
    <name type="scientific">Apiotrichum porosum</name>
    <dbReference type="NCBI Taxonomy" id="105984"/>
    <lineage>
        <taxon>Eukaryota</taxon>
        <taxon>Fungi</taxon>
        <taxon>Dikarya</taxon>
        <taxon>Basidiomycota</taxon>
        <taxon>Agaricomycotina</taxon>
        <taxon>Tremellomycetes</taxon>
        <taxon>Trichosporonales</taxon>
        <taxon>Trichosporonaceae</taxon>
        <taxon>Apiotrichum</taxon>
    </lineage>
</organism>
<dbReference type="GeneID" id="39587607"/>